<dbReference type="SUPFAM" id="SSF47336">
    <property type="entry name" value="ACP-like"/>
    <property type="match status" value="1"/>
</dbReference>
<comment type="caution">
    <text evidence="2">The sequence shown here is derived from an EMBL/GenBank/DDBJ whole genome shotgun (WGS) entry which is preliminary data.</text>
</comment>
<proteinExistence type="predicted"/>
<evidence type="ECO:0000259" key="1">
    <source>
        <dbReference type="PROSITE" id="PS50075"/>
    </source>
</evidence>
<dbReference type="Gene3D" id="1.10.1200.10">
    <property type="entry name" value="ACP-like"/>
    <property type="match status" value="1"/>
</dbReference>
<dbReference type="PROSITE" id="PS50075">
    <property type="entry name" value="CARRIER"/>
    <property type="match status" value="1"/>
</dbReference>
<dbReference type="InterPro" id="IPR036736">
    <property type="entry name" value="ACP-like_sf"/>
</dbReference>
<dbReference type="Pfam" id="PF00550">
    <property type="entry name" value="PP-binding"/>
    <property type="match status" value="1"/>
</dbReference>
<dbReference type="InterPro" id="IPR009081">
    <property type="entry name" value="PP-bd_ACP"/>
</dbReference>
<accession>A0A1F5ZLP5</accession>
<reference evidence="2 3" key="1">
    <citation type="journal article" date="2016" name="Nat. Commun.">
        <title>Thousands of microbial genomes shed light on interconnected biogeochemical processes in an aquifer system.</title>
        <authorList>
            <person name="Anantharaman K."/>
            <person name="Brown C.T."/>
            <person name="Hug L.A."/>
            <person name="Sharon I."/>
            <person name="Castelle C.J."/>
            <person name="Probst A.J."/>
            <person name="Thomas B.C."/>
            <person name="Singh A."/>
            <person name="Wilkins M.J."/>
            <person name="Karaoz U."/>
            <person name="Brodie E.L."/>
            <person name="Williams K.H."/>
            <person name="Hubbard S.S."/>
            <person name="Banfield J.F."/>
        </authorList>
    </citation>
    <scope>NUCLEOTIDE SEQUENCE [LARGE SCALE GENOMIC DNA]</scope>
</reference>
<gene>
    <name evidence="2" type="ORF">A2773_00985</name>
</gene>
<organism evidence="2 3">
    <name type="scientific">Candidatus Gottesmanbacteria bacterium RIFCSPHIGHO2_01_FULL_39_10</name>
    <dbReference type="NCBI Taxonomy" id="1798375"/>
    <lineage>
        <taxon>Bacteria</taxon>
        <taxon>Candidatus Gottesmaniibacteriota</taxon>
    </lineage>
</organism>
<evidence type="ECO:0000313" key="3">
    <source>
        <dbReference type="Proteomes" id="UP000177383"/>
    </source>
</evidence>
<dbReference type="STRING" id="1798375.A2773_00985"/>
<dbReference type="AlphaFoldDB" id="A0A1F5ZLP5"/>
<protein>
    <recommendedName>
        <fullName evidence="1">Carrier domain-containing protein</fullName>
    </recommendedName>
</protein>
<feature type="domain" description="Carrier" evidence="1">
    <location>
        <begin position="5"/>
        <end position="81"/>
    </location>
</feature>
<name>A0A1F5ZLP5_9BACT</name>
<evidence type="ECO:0000313" key="2">
    <source>
        <dbReference type="EMBL" id="OGG13351.1"/>
    </source>
</evidence>
<sequence length="84" mass="9570">MQNNQNFSQKLENLLIQKLGIEDGHLNLQAHLQRDLGMSEIEIADLVSFIETELKVNIDDKSAIASLNTLEDLVHLIEENSHEF</sequence>
<dbReference type="EMBL" id="MFJE01000056">
    <property type="protein sequence ID" value="OGG13351.1"/>
    <property type="molecule type" value="Genomic_DNA"/>
</dbReference>
<dbReference type="Proteomes" id="UP000177383">
    <property type="component" value="Unassembled WGS sequence"/>
</dbReference>